<proteinExistence type="predicted"/>
<feature type="compositionally biased region" description="Low complexity" evidence="1">
    <location>
        <begin position="93"/>
        <end position="105"/>
    </location>
</feature>
<evidence type="ECO:0000313" key="4">
    <source>
        <dbReference type="Proteomes" id="UP000282312"/>
    </source>
</evidence>
<keyword evidence="3" id="KW-0378">Hydrolase</keyword>
<evidence type="ECO:0000313" key="3">
    <source>
        <dbReference type="EMBL" id="RQX02234.1"/>
    </source>
</evidence>
<feature type="non-terminal residue" evidence="3">
    <location>
        <position position="174"/>
    </location>
</feature>
<evidence type="ECO:0000256" key="2">
    <source>
        <dbReference type="SAM" id="Phobius"/>
    </source>
</evidence>
<dbReference type="EMBL" id="QGSZ01000211">
    <property type="protein sequence ID" value="RQX02234.1"/>
    <property type="molecule type" value="Genomic_DNA"/>
</dbReference>
<evidence type="ECO:0000256" key="1">
    <source>
        <dbReference type="SAM" id="MobiDB-lite"/>
    </source>
</evidence>
<keyword evidence="2" id="KW-1133">Transmembrane helix</keyword>
<dbReference type="GO" id="GO:0004180">
    <property type="term" value="F:carboxypeptidase activity"/>
    <property type="evidence" value="ECO:0007669"/>
    <property type="project" value="UniProtKB-KW"/>
</dbReference>
<organism evidence="3 4">
    <name type="scientific">Micromonospora inaquosa</name>
    <dbReference type="NCBI Taxonomy" id="2203716"/>
    <lineage>
        <taxon>Bacteria</taxon>
        <taxon>Bacillati</taxon>
        <taxon>Actinomycetota</taxon>
        <taxon>Actinomycetes</taxon>
        <taxon>Micromonosporales</taxon>
        <taxon>Micromonosporaceae</taxon>
        <taxon>Micromonospora</taxon>
    </lineage>
</organism>
<keyword evidence="4" id="KW-1185">Reference proteome</keyword>
<dbReference type="Proteomes" id="UP000282312">
    <property type="component" value="Unassembled WGS sequence"/>
</dbReference>
<accession>A0A3N9WN52</accession>
<keyword evidence="3" id="KW-0645">Protease</keyword>
<keyword evidence="2" id="KW-0812">Transmembrane</keyword>
<keyword evidence="2" id="KW-0472">Membrane</keyword>
<name>A0A3N9WN52_9ACTN</name>
<comment type="caution">
    <text evidence="3">The sequence shown here is derived from an EMBL/GenBank/DDBJ whole genome shotgun (WGS) entry which is preliminary data.</text>
</comment>
<reference evidence="3 4" key="1">
    <citation type="submission" date="2018-05" db="EMBL/GenBank/DDBJ databases">
        <title>Micromonospora from Atacama Desert.</title>
        <authorList>
            <person name="Carro L."/>
            <person name="Goodfellow M."/>
            <person name="Klenk H.-P."/>
        </authorList>
    </citation>
    <scope>NUCLEOTIDE SEQUENCE [LARGE SCALE GENOMIC DNA]</scope>
    <source>
        <strain evidence="3 4">LB39</strain>
    </source>
</reference>
<feature type="region of interest" description="Disordered" evidence="1">
    <location>
        <begin position="1"/>
        <end position="112"/>
    </location>
</feature>
<feature type="compositionally biased region" description="Pro residues" evidence="1">
    <location>
        <begin position="81"/>
        <end position="92"/>
    </location>
</feature>
<dbReference type="AlphaFoldDB" id="A0A3N9WN52"/>
<protein>
    <submittedName>
        <fullName evidence="3">D-alanyl-D-alanine carboxypeptidase/D-alanyl-D-alanine-endopeptidase</fullName>
    </submittedName>
</protein>
<gene>
    <name evidence="3" type="ORF">DLJ59_15985</name>
</gene>
<sequence>MPEAHLPRAPEPAGTAPETVSERPPPLPWGSPAGSASPTPNTGHFPVVGGERPVSGPPRGSARVPVSPAPVDPSFGSGPAVPGPGGVPPLGPPISALPAPAGAAPAPAPTPAPRRRGRLPLVLAAVLLLVLAGVGVVITRPGPVAGWLGDDAGTGSNAAGVTPDPAPAEVLAGP</sequence>
<feature type="transmembrane region" description="Helical" evidence="2">
    <location>
        <begin position="119"/>
        <end position="138"/>
    </location>
</feature>
<keyword evidence="3" id="KW-0121">Carboxypeptidase</keyword>